<name>A0A0F9TAP7_9ZZZZ</name>
<sequence>MTDTIYYPLLMLALLAVYLALPGCGGAVQTHSTAIRVSAGTIAVGGAMISEARSQALDRITEETEGQPREERAEALREESARWDPIGATINTGKEILQAWHDTVEAIEAGAENLWVRVPLLVGRLVRLWNRTVELARTLGVDLPVIPSQVTAIVGSFGGG</sequence>
<protein>
    <submittedName>
        <fullName evidence="1">Uncharacterized protein</fullName>
    </submittedName>
</protein>
<dbReference type="EMBL" id="LAZR01000370">
    <property type="protein sequence ID" value="KKN72057.1"/>
    <property type="molecule type" value="Genomic_DNA"/>
</dbReference>
<dbReference type="AlphaFoldDB" id="A0A0F9TAP7"/>
<gene>
    <name evidence="1" type="ORF">LCGC14_0414520</name>
</gene>
<accession>A0A0F9TAP7</accession>
<evidence type="ECO:0000313" key="1">
    <source>
        <dbReference type="EMBL" id="KKN72057.1"/>
    </source>
</evidence>
<reference evidence="1" key="1">
    <citation type="journal article" date="2015" name="Nature">
        <title>Complex archaea that bridge the gap between prokaryotes and eukaryotes.</title>
        <authorList>
            <person name="Spang A."/>
            <person name="Saw J.H."/>
            <person name="Jorgensen S.L."/>
            <person name="Zaremba-Niedzwiedzka K."/>
            <person name="Martijn J."/>
            <person name="Lind A.E."/>
            <person name="van Eijk R."/>
            <person name="Schleper C."/>
            <person name="Guy L."/>
            <person name="Ettema T.J."/>
        </authorList>
    </citation>
    <scope>NUCLEOTIDE SEQUENCE</scope>
</reference>
<organism evidence="1">
    <name type="scientific">marine sediment metagenome</name>
    <dbReference type="NCBI Taxonomy" id="412755"/>
    <lineage>
        <taxon>unclassified sequences</taxon>
        <taxon>metagenomes</taxon>
        <taxon>ecological metagenomes</taxon>
    </lineage>
</organism>
<proteinExistence type="predicted"/>
<comment type="caution">
    <text evidence="1">The sequence shown here is derived from an EMBL/GenBank/DDBJ whole genome shotgun (WGS) entry which is preliminary data.</text>
</comment>